<dbReference type="GeneID" id="79317021"/>
<evidence type="ECO:0000313" key="6">
    <source>
        <dbReference type="Proteomes" id="UP001596547"/>
    </source>
</evidence>
<dbReference type="AlphaFoldDB" id="A0ABD6AF17"/>
<organism evidence="5 6">
    <name type="scientific">Halomarina halobia</name>
    <dbReference type="NCBI Taxonomy" id="3033386"/>
    <lineage>
        <taxon>Archaea</taxon>
        <taxon>Methanobacteriati</taxon>
        <taxon>Methanobacteriota</taxon>
        <taxon>Stenosarchaea group</taxon>
        <taxon>Halobacteria</taxon>
        <taxon>Halobacteriales</taxon>
        <taxon>Natronomonadaceae</taxon>
        <taxon>Halomarina</taxon>
    </lineage>
</organism>
<dbReference type="RefSeq" id="WP_276306373.1">
    <property type="nucleotide sequence ID" value="NZ_CP119993.1"/>
</dbReference>
<evidence type="ECO:0000256" key="1">
    <source>
        <dbReference type="ARBA" id="ARBA00001947"/>
    </source>
</evidence>
<dbReference type="SUPFAM" id="SSF102215">
    <property type="entry name" value="Creatininase"/>
    <property type="match status" value="1"/>
</dbReference>
<keyword evidence="6" id="KW-1185">Reference proteome</keyword>
<evidence type="ECO:0000313" key="5">
    <source>
        <dbReference type="EMBL" id="MFC7318791.1"/>
    </source>
</evidence>
<evidence type="ECO:0000256" key="4">
    <source>
        <dbReference type="ARBA" id="ARBA00022833"/>
    </source>
</evidence>
<dbReference type="InterPro" id="IPR003785">
    <property type="entry name" value="Creatininase/forma_Hydrolase"/>
</dbReference>
<dbReference type="Pfam" id="PF02633">
    <property type="entry name" value="Creatininase"/>
    <property type="match status" value="1"/>
</dbReference>
<proteinExistence type="predicted"/>
<keyword evidence="3" id="KW-0378">Hydrolase</keyword>
<accession>A0ABD6AF17</accession>
<reference evidence="5 6" key="1">
    <citation type="journal article" date="2019" name="Int. J. Syst. Evol. Microbiol.">
        <title>The Global Catalogue of Microorganisms (GCM) 10K type strain sequencing project: providing services to taxonomists for standard genome sequencing and annotation.</title>
        <authorList>
            <consortium name="The Broad Institute Genomics Platform"/>
            <consortium name="The Broad Institute Genome Sequencing Center for Infectious Disease"/>
            <person name="Wu L."/>
            <person name="Ma J."/>
        </authorList>
    </citation>
    <scope>NUCLEOTIDE SEQUENCE [LARGE SCALE GENOMIC DNA]</scope>
    <source>
        <strain evidence="5 6">PSR21</strain>
    </source>
</reference>
<dbReference type="PANTHER" id="PTHR35005:SF1">
    <property type="entry name" value="2-AMINO-5-FORMYLAMINO-6-RIBOSYLAMINOPYRIMIDIN-4(3H)-ONE 5'-MONOPHOSPHATE DEFORMYLASE"/>
    <property type="match status" value="1"/>
</dbReference>
<comment type="caution">
    <text evidence="5">The sequence shown here is derived from an EMBL/GenBank/DDBJ whole genome shotgun (WGS) entry which is preliminary data.</text>
</comment>
<dbReference type="InterPro" id="IPR024087">
    <property type="entry name" value="Creatininase-like_sf"/>
</dbReference>
<gene>
    <name evidence="5" type="ORF">ACFQPE_18600</name>
</gene>
<comment type="cofactor">
    <cofactor evidence="1">
        <name>Zn(2+)</name>
        <dbReference type="ChEBI" id="CHEBI:29105"/>
    </cofactor>
</comment>
<dbReference type="Gene3D" id="3.40.50.10310">
    <property type="entry name" value="Creatininase"/>
    <property type="match status" value="1"/>
</dbReference>
<evidence type="ECO:0000256" key="3">
    <source>
        <dbReference type="ARBA" id="ARBA00022801"/>
    </source>
</evidence>
<dbReference type="EMBL" id="JBHTBF010000003">
    <property type="protein sequence ID" value="MFC7318791.1"/>
    <property type="molecule type" value="Genomic_DNA"/>
</dbReference>
<protein>
    <submittedName>
        <fullName evidence="5">Creatininase family protein</fullName>
    </submittedName>
</protein>
<name>A0ABD6AF17_9EURY</name>
<evidence type="ECO:0000256" key="2">
    <source>
        <dbReference type="ARBA" id="ARBA00022723"/>
    </source>
</evidence>
<dbReference type="GO" id="GO:0016787">
    <property type="term" value="F:hydrolase activity"/>
    <property type="evidence" value="ECO:0007669"/>
    <property type="project" value="UniProtKB-KW"/>
</dbReference>
<dbReference type="Proteomes" id="UP001596547">
    <property type="component" value="Unassembled WGS sequence"/>
</dbReference>
<sequence>MSRNALQLRRGELTDAAIGGGVAIVPTGSLEQHGAHLPVGTDSLLAEAVSLGAADVATDRGVDTVVFPAIWTGFSPHHVPLGATVTISKETLLALLDDVCESIIRMGFRNVLLVNGHGGNRPAVSLAAGDLGTRQDEADVGGLSYNTLAADLFSELREGDSGSAYHAGEFETALMLYLHGAAVEMSAATDEPESRLTPYSGRDMFDGGPLGMRRTYDRLTEDGVRGEPTLATPEIGEKLFEELTDRLADLVVEFADLGE</sequence>
<dbReference type="PANTHER" id="PTHR35005">
    <property type="entry name" value="3-DEHYDRO-SCYLLO-INOSOSE HYDROLASE"/>
    <property type="match status" value="1"/>
</dbReference>
<keyword evidence="4" id="KW-0862">Zinc</keyword>
<keyword evidence="2" id="KW-0479">Metal-binding</keyword>
<dbReference type="GO" id="GO:0046872">
    <property type="term" value="F:metal ion binding"/>
    <property type="evidence" value="ECO:0007669"/>
    <property type="project" value="UniProtKB-KW"/>
</dbReference>